<sequence length="587" mass="63962">MELQILTTSSANRVTSDLSRPPGPMSTPDASPPYDYDDQSSPTDIKAAFKHHTQDGETYEDEDVEIGDNDPLLQGASFTTASNPRSVENDVFTEEAIYGQNVTWTSAYILIISRMIGAGIFATPGVVVQSAGSIGLSMCVWILGALVTAIGVVVNLEYGCMLPRSGGDKIYLEYTYRRPRFLISTIIAASAVLQASTANACIVFGEYFVYGLPIQPTAFARKSSAIGMLLAVAVMHSFFLKSGIFVQNILGWVKISMMLAMALTAIVVIVFGSGSQGDGTSQTLHTDKQPGWDAIWEGSNWGWEMMSLAFFKVNYAYSGIDNANNVLNEVKDPAGMLKRVVPLSLITVCVLYMLVNAAFLLVIPLDELKRSGEMAAVLFFTRLFGKEIGGHILPLFIAVSVAGSVAVGVFSLSRLNQEIARQGFLPLLFASSHPRNAPLGGVIVIFVPTALLIFFLPSTDIFSFLLAVDGYSSQLFAIALACGLLWLRRIRPELHRPFKAWRSVVVVRILICIALIVAPFIPFQEKSKKYLGLWHGTYALVGIAIICGAAAYWYIWAKLVPGMRGRRLEERAGILSDGTTYTRIVSI</sequence>
<feature type="transmembrane region" description="Helical" evidence="6">
    <location>
        <begin position="225"/>
        <end position="246"/>
    </location>
</feature>
<dbReference type="AlphaFoldDB" id="A0A5M8PT62"/>
<feature type="transmembrane region" description="Helical" evidence="6">
    <location>
        <begin position="258"/>
        <end position="275"/>
    </location>
</feature>
<proteinExistence type="predicted"/>
<evidence type="ECO:0000256" key="4">
    <source>
        <dbReference type="ARBA" id="ARBA00023136"/>
    </source>
</evidence>
<comment type="caution">
    <text evidence="7">The sequence shown here is derived from an EMBL/GenBank/DDBJ whole genome shotgun (WGS) entry which is preliminary data.</text>
</comment>
<keyword evidence="4 6" id="KW-0472">Membrane</keyword>
<comment type="subcellular location">
    <subcellularLocation>
        <location evidence="1">Membrane</location>
        <topology evidence="1">Multi-pass membrane protein</topology>
    </subcellularLocation>
</comment>
<dbReference type="Proteomes" id="UP000324767">
    <property type="component" value="Unassembled WGS sequence"/>
</dbReference>
<dbReference type="GO" id="GO:0015179">
    <property type="term" value="F:L-amino acid transmembrane transporter activity"/>
    <property type="evidence" value="ECO:0007669"/>
    <property type="project" value="TreeGrafter"/>
</dbReference>
<feature type="compositionally biased region" description="Polar residues" evidence="5">
    <location>
        <begin position="1"/>
        <end position="18"/>
    </location>
</feature>
<organism evidence="7 8">
    <name type="scientific">Lasallia pustulata</name>
    <dbReference type="NCBI Taxonomy" id="136370"/>
    <lineage>
        <taxon>Eukaryota</taxon>
        <taxon>Fungi</taxon>
        <taxon>Dikarya</taxon>
        <taxon>Ascomycota</taxon>
        <taxon>Pezizomycotina</taxon>
        <taxon>Lecanoromycetes</taxon>
        <taxon>OSLEUM clade</taxon>
        <taxon>Umbilicariomycetidae</taxon>
        <taxon>Umbilicariales</taxon>
        <taxon>Umbilicariaceae</taxon>
        <taxon>Lasallia</taxon>
    </lineage>
</organism>
<evidence type="ECO:0000256" key="2">
    <source>
        <dbReference type="ARBA" id="ARBA00022692"/>
    </source>
</evidence>
<dbReference type="OrthoDB" id="5982228at2759"/>
<feature type="region of interest" description="Disordered" evidence="5">
    <location>
        <begin position="1"/>
        <end position="44"/>
    </location>
</feature>
<accession>A0A5M8PT62</accession>
<dbReference type="EMBL" id="VXIT01000005">
    <property type="protein sequence ID" value="KAA6412768.1"/>
    <property type="molecule type" value="Genomic_DNA"/>
</dbReference>
<dbReference type="PANTHER" id="PTHR11785:SF532">
    <property type="entry name" value="TRANSPORTER, PUTATIVE (EUROFUNG)-RELATED"/>
    <property type="match status" value="1"/>
</dbReference>
<reference evidence="7 8" key="1">
    <citation type="submission" date="2019-09" db="EMBL/GenBank/DDBJ databases">
        <title>The hologenome of the rock-dwelling lichen Lasallia pustulata.</title>
        <authorList>
            <person name="Greshake Tzovaras B."/>
            <person name="Segers F."/>
            <person name="Bicker A."/>
            <person name="Dal Grande F."/>
            <person name="Otte J."/>
            <person name="Hankeln T."/>
            <person name="Schmitt I."/>
            <person name="Ebersberger I."/>
        </authorList>
    </citation>
    <scope>NUCLEOTIDE SEQUENCE [LARGE SCALE GENOMIC DNA]</scope>
    <source>
        <strain evidence="7">A1-1</strain>
    </source>
</reference>
<evidence type="ECO:0000256" key="1">
    <source>
        <dbReference type="ARBA" id="ARBA00004141"/>
    </source>
</evidence>
<feature type="transmembrane region" description="Helical" evidence="6">
    <location>
        <begin position="181"/>
        <end position="205"/>
    </location>
</feature>
<dbReference type="InterPro" id="IPR050598">
    <property type="entry name" value="AminoAcid_Transporter"/>
</dbReference>
<feature type="transmembrane region" description="Helical" evidence="6">
    <location>
        <begin position="461"/>
        <end position="487"/>
    </location>
</feature>
<keyword evidence="2 6" id="KW-0812">Transmembrane</keyword>
<feature type="transmembrane region" description="Helical" evidence="6">
    <location>
        <begin position="107"/>
        <end position="128"/>
    </location>
</feature>
<name>A0A5M8PT62_9LECA</name>
<dbReference type="PANTHER" id="PTHR11785">
    <property type="entry name" value="AMINO ACID TRANSPORTER"/>
    <property type="match status" value="1"/>
</dbReference>
<protein>
    <submittedName>
        <fullName evidence="7">Methionine permease</fullName>
    </submittedName>
</protein>
<evidence type="ECO:0000256" key="3">
    <source>
        <dbReference type="ARBA" id="ARBA00022989"/>
    </source>
</evidence>
<feature type="transmembrane region" description="Helical" evidence="6">
    <location>
        <begin position="436"/>
        <end position="455"/>
    </location>
</feature>
<feature type="transmembrane region" description="Helical" evidence="6">
    <location>
        <begin position="392"/>
        <end position="415"/>
    </location>
</feature>
<dbReference type="GO" id="GO:0016020">
    <property type="term" value="C:membrane"/>
    <property type="evidence" value="ECO:0007669"/>
    <property type="project" value="UniProtKB-SubCell"/>
</dbReference>
<feature type="transmembrane region" description="Helical" evidence="6">
    <location>
        <begin position="533"/>
        <end position="557"/>
    </location>
</feature>
<feature type="transmembrane region" description="Helical" evidence="6">
    <location>
        <begin position="340"/>
        <end position="363"/>
    </location>
</feature>
<gene>
    <name evidence="7" type="ORF">FRX48_03760</name>
</gene>
<keyword evidence="3 6" id="KW-1133">Transmembrane helix</keyword>
<dbReference type="Pfam" id="PF13520">
    <property type="entry name" value="AA_permease_2"/>
    <property type="match status" value="1"/>
</dbReference>
<dbReference type="Gene3D" id="1.20.1740.10">
    <property type="entry name" value="Amino acid/polyamine transporter I"/>
    <property type="match status" value="1"/>
</dbReference>
<dbReference type="InterPro" id="IPR002293">
    <property type="entry name" value="AA/rel_permease1"/>
</dbReference>
<feature type="transmembrane region" description="Helical" evidence="6">
    <location>
        <begin position="499"/>
        <end position="521"/>
    </location>
</feature>
<evidence type="ECO:0000256" key="6">
    <source>
        <dbReference type="SAM" id="Phobius"/>
    </source>
</evidence>
<feature type="transmembrane region" description="Helical" evidence="6">
    <location>
        <begin position="301"/>
        <end position="320"/>
    </location>
</feature>
<evidence type="ECO:0000313" key="7">
    <source>
        <dbReference type="EMBL" id="KAA6412768.1"/>
    </source>
</evidence>
<feature type="transmembrane region" description="Helical" evidence="6">
    <location>
        <begin position="134"/>
        <end position="160"/>
    </location>
</feature>
<evidence type="ECO:0000313" key="8">
    <source>
        <dbReference type="Proteomes" id="UP000324767"/>
    </source>
</evidence>
<evidence type="ECO:0000256" key="5">
    <source>
        <dbReference type="SAM" id="MobiDB-lite"/>
    </source>
</evidence>